<comment type="similarity">
    <text evidence="6">Belongs to the lipoxygenase family.</text>
</comment>
<dbReference type="PROSITE" id="PS00711">
    <property type="entry name" value="LIPOXYGENASE_1"/>
    <property type="match status" value="1"/>
</dbReference>
<dbReference type="InterPro" id="IPR013819">
    <property type="entry name" value="LipOase_C"/>
</dbReference>
<dbReference type="Gene3D" id="1.20.245.10">
    <property type="entry name" value="Lipoxygenase-1, Domain 5"/>
    <property type="match status" value="1"/>
</dbReference>
<dbReference type="InterPro" id="IPR000907">
    <property type="entry name" value="LipOase"/>
</dbReference>
<organism evidence="9 10">
    <name type="scientific">Trifolium pratense</name>
    <name type="common">Red clover</name>
    <dbReference type="NCBI Taxonomy" id="57577"/>
    <lineage>
        <taxon>Eukaryota</taxon>
        <taxon>Viridiplantae</taxon>
        <taxon>Streptophyta</taxon>
        <taxon>Embryophyta</taxon>
        <taxon>Tracheophyta</taxon>
        <taxon>Spermatophyta</taxon>
        <taxon>Magnoliopsida</taxon>
        <taxon>eudicotyledons</taxon>
        <taxon>Gunneridae</taxon>
        <taxon>Pentapetalae</taxon>
        <taxon>rosids</taxon>
        <taxon>fabids</taxon>
        <taxon>Fabales</taxon>
        <taxon>Fabaceae</taxon>
        <taxon>Papilionoideae</taxon>
        <taxon>50 kb inversion clade</taxon>
        <taxon>NPAAA clade</taxon>
        <taxon>Hologalegina</taxon>
        <taxon>IRL clade</taxon>
        <taxon>Trifolieae</taxon>
        <taxon>Trifolium</taxon>
    </lineage>
</organism>
<dbReference type="Proteomes" id="UP000236291">
    <property type="component" value="Unassembled WGS sequence"/>
</dbReference>
<feature type="region of interest" description="Disordered" evidence="7">
    <location>
        <begin position="311"/>
        <end position="332"/>
    </location>
</feature>
<dbReference type="InterPro" id="IPR036226">
    <property type="entry name" value="LipOase_C_sf"/>
</dbReference>
<name>A0A2K3MFH5_TRIPR</name>
<dbReference type="Gene3D" id="3.10.450.60">
    <property type="match status" value="1"/>
</dbReference>
<keyword evidence="4 6" id="KW-0560">Oxidoreductase</keyword>
<dbReference type="STRING" id="57577.A0A2K3MFH5"/>
<dbReference type="PROSITE" id="PS51393">
    <property type="entry name" value="LIPOXYGENASE_3"/>
    <property type="match status" value="1"/>
</dbReference>
<evidence type="ECO:0000259" key="8">
    <source>
        <dbReference type="PROSITE" id="PS51393"/>
    </source>
</evidence>
<dbReference type="GO" id="GO:0034440">
    <property type="term" value="P:lipid oxidation"/>
    <property type="evidence" value="ECO:0007669"/>
    <property type="project" value="InterPro"/>
</dbReference>
<evidence type="ECO:0000256" key="3">
    <source>
        <dbReference type="ARBA" id="ARBA00022964"/>
    </source>
</evidence>
<keyword evidence="2 6" id="KW-0479">Metal-binding</keyword>
<evidence type="ECO:0000256" key="2">
    <source>
        <dbReference type="ARBA" id="ARBA00022723"/>
    </source>
</evidence>
<dbReference type="EMBL" id="ASHM01060120">
    <property type="protein sequence ID" value="PNX89543.1"/>
    <property type="molecule type" value="Genomic_DNA"/>
</dbReference>
<accession>A0A2K3MFH5</accession>
<dbReference type="AlphaFoldDB" id="A0A2K3MFH5"/>
<comment type="caution">
    <text evidence="9">The sequence shown here is derived from an EMBL/GenBank/DDBJ whole genome shotgun (WGS) entry which is preliminary data.</text>
</comment>
<gene>
    <name evidence="9" type="ORF">L195_g045663</name>
</gene>
<dbReference type="PROSITE" id="PS00081">
    <property type="entry name" value="LIPOXYGENASE_2"/>
    <property type="match status" value="1"/>
</dbReference>
<dbReference type="GO" id="GO:0016702">
    <property type="term" value="F:oxidoreductase activity, acting on single donors with incorporation of molecular oxygen, incorporation of two atoms of oxygen"/>
    <property type="evidence" value="ECO:0007669"/>
    <property type="project" value="InterPro"/>
</dbReference>
<dbReference type="ExpressionAtlas" id="A0A2K3MFH5">
    <property type="expression patterns" value="baseline"/>
</dbReference>
<evidence type="ECO:0000256" key="6">
    <source>
        <dbReference type="RuleBase" id="RU003974"/>
    </source>
</evidence>
<protein>
    <submittedName>
        <fullName evidence="9">Linoleate 13s-lipoxygenase 2-1 chloroplastic-like</fullName>
    </submittedName>
</protein>
<sequence>MLDYHDLYLPYVSKVRELKNTTLYGSRTLFFLTKQGTLKPLVIELTRPIIGDKPQWKQIFTPAASDSTNLWLWRLAKTHVLAHDIGYHELINHWLRTHCVVEPFVIATNRQLSTMHPIYKLLHPHLRYTLEINSLAREILISANGVIEDTFFPKKYSMELSSVAYDKLWQFDLQGLPNDLINRGMAVEDSNAQHGLKLAIEDYPFANDGLLIWDAIKQWVTDYVNHYYPSPSIIESDQELQAWWTEVRTKGHSDKSEEPWWPNLKTQKDLVDIITTIAWIASAHHSATNFAQYAYGGYFPNRPTIARNNMPTEDPTKEEWEKFVNKPEQTLL</sequence>
<dbReference type="SUPFAM" id="SSF48484">
    <property type="entry name" value="Lipoxigenase"/>
    <property type="match status" value="1"/>
</dbReference>
<dbReference type="InterPro" id="IPR020833">
    <property type="entry name" value="LipOase_Fe_BS"/>
</dbReference>
<evidence type="ECO:0000256" key="7">
    <source>
        <dbReference type="SAM" id="MobiDB-lite"/>
    </source>
</evidence>
<dbReference type="GO" id="GO:0046872">
    <property type="term" value="F:metal ion binding"/>
    <property type="evidence" value="ECO:0007669"/>
    <property type="project" value="UniProtKB-KW"/>
</dbReference>
<evidence type="ECO:0000256" key="5">
    <source>
        <dbReference type="ARBA" id="ARBA00023004"/>
    </source>
</evidence>
<keyword evidence="3 6" id="KW-0223">Dioxygenase</keyword>
<feature type="compositionally biased region" description="Basic and acidic residues" evidence="7">
    <location>
        <begin position="314"/>
        <end position="325"/>
    </location>
</feature>
<reference evidence="9 10" key="1">
    <citation type="journal article" date="2014" name="Am. J. Bot.">
        <title>Genome assembly and annotation for red clover (Trifolium pratense; Fabaceae).</title>
        <authorList>
            <person name="Istvanek J."/>
            <person name="Jaros M."/>
            <person name="Krenek A."/>
            <person name="Repkova J."/>
        </authorList>
    </citation>
    <scope>NUCLEOTIDE SEQUENCE [LARGE SCALE GENOMIC DNA]</scope>
    <source>
        <strain evidence="10">cv. Tatra</strain>
        <tissue evidence="9">Young leaves</tissue>
    </source>
</reference>
<feature type="domain" description="Lipoxygenase" evidence="8">
    <location>
        <begin position="1"/>
        <end position="332"/>
    </location>
</feature>
<evidence type="ECO:0000256" key="1">
    <source>
        <dbReference type="ARBA" id="ARBA00001962"/>
    </source>
</evidence>
<feature type="non-terminal residue" evidence="9">
    <location>
        <position position="332"/>
    </location>
</feature>
<evidence type="ECO:0000313" key="9">
    <source>
        <dbReference type="EMBL" id="PNX89543.1"/>
    </source>
</evidence>
<comment type="cofactor">
    <cofactor evidence="1 6">
        <name>Fe cation</name>
        <dbReference type="ChEBI" id="CHEBI:24875"/>
    </cofactor>
</comment>
<proteinExistence type="inferred from homology"/>
<evidence type="ECO:0000256" key="4">
    <source>
        <dbReference type="ARBA" id="ARBA00023002"/>
    </source>
</evidence>
<keyword evidence="5 6" id="KW-0408">Iron</keyword>
<dbReference type="PRINTS" id="PR00087">
    <property type="entry name" value="LIPOXYGENASE"/>
</dbReference>
<dbReference type="Pfam" id="PF00305">
    <property type="entry name" value="Lipoxygenase"/>
    <property type="match status" value="1"/>
</dbReference>
<dbReference type="InterPro" id="IPR020834">
    <property type="entry name" value="LipOase_CS"/>
</dbReference>
<dbReference type="PANTHER" id="PTHR11771">
    <property type="entry name" value="LIPOXYGENASE"/>
    <property type="match status" value="1"/>
</dbReference>
<evidence type="ECO:0000313" key="10">
    <source>
        <dbReference type="Proteomes" id="UP000236291"/>
    </source>
</evidence>
<reference evidence="9 10" key="2">
    <citation type="journal article" date="2017" name="Front. Plant Sci.">
        <title>Gene Classification and Mining of Molecular Markers Useful in Red Clover (Trifolium pratense) Breeding.</title>
        <authorList>
            <person name="Istvanek J."/>
            <person name="Dluhosova J."/>
            <person name="Dluhos P."/>
            <person name="Patkova L."/>
            <person name="Nedelnik J."/>
            <person name="Repkova J."/>
        </authorList>
    </citation>
    <scope>NUCLEOTIDE SEQUENCE [LARGE SCALE GENOMIC DNA]</scope>
    <source>
        <strain evidence="10">cv. Tatra</strain>
        <tissue evidence="9">Young leaves</tissue>
    </source>
</reference>